<protein>
    <submittedName>
        <fullName evidence="1">Uncharacterized protein</fullName>
    </submittedName>
</protein>
<dbReference type="RefSeq" id="WP_127017460.1">
    <property type="nucleotide sequence ID" value="NZ_CP016379.1"/>
</dbReference>
<evidence type="ECO:0000313" key="2">
    <source>
        <dbReference type="Proteomes" id="UP000267250"/>
    </source>
</evidence>
<dbReference type="KEGG" id="aft:BBF96_12300"/>
<evidence type="ECO:0000313" key="1">
    <source>
        <dbReference type="EMBL" id="AZR74110.1"/>
    </source>
</evidence>
<keyword evidence="2" id="KW-1185">Reference proteome</keyword>
<reference evidence="1 2" key="1">
    <citation type="submission" date="2016-07" db="EMBL/GenBank/DDBJ databases">
        <title>Genome and transcriptome analysis of iron-reducing fermentative bacteria Anoxybacter fermentans.</title>
        <authorList>
            <person name="Zeng X."/>
            <person name="Shao Z."/>
        </authorList>
    </citation>
    <scope>NUCLEOTIDE SEQUENCE [LARGE SCALE GENOMIC DNA]</scope>
    <source>
        <strain evidence="1 2">DY22613</strain>
    </source>
</reference>
<accession>A0A3S9T0S4</accession>
<dbReference type="EMBL" id="CP016379">
    <property type="protein sequence ID" value="AZR74110.1"/>
    <property type="molecule type" value="Genomic_DNA"/>
</dbReference>
<name>A0A3S9T0S4_9FIRM</name>
<dbReference type="Proteomes" id="UP000267250">
    <property type="component" value="Chromosome"/>
</dbReference>
<organism evidence="1 2">
    <name type="scientific">Anoxybacter fermentans</name>
    <dbReference type="NCBI Taxonomy" id="1323375"/>
    <lineage>
        <taxon>Bacteria</taxon>
        <taxon>Bacillati</taxon>
        <taxon>Bacillota</taxon>
        <taxon>Clostridia</taxon>
        <taxon>Halanaerobiales</taxon>
        <taxon>Anoxybacter</taxon>
    </lineage>
</organism>
<sequence length="127" mass="13783">MENTAYVPIISSKDEWVLFEESSITIEMGGVKAKKTAKVYLRRDEADKLKHIQEILVNARASQVDSGFVPVGSSQGEIIGYPLQEGSEFFGQPLLQGVNSQTVPQGAVVPGIRGPVSGRLEPVYGTY</sequence>
<gene>
    <name evidence="1" type="ORF">BBF96_12300</name>
</gene>
<dbReference type="AlphaFoldDB" id="A0A3S9T0S4"/>
<proteinExistence type="predicted"/>